<protein>
    <submittedName>
        <fullName evidence="1">Uncharacterized protein</fullName>
    </submittedName>
</protein>
<sequence>MPEQREPRAMEVQIKHAIAEAQKEGSSFSAVHALWIDATSQEAKKSPLNSRFRNHLVDRIDASCAFKRGQKDNQIPIYPPQLSITKKGPKPEPITTLGLQGPQSISSTARSLILDLGPLKLMEDTISVLSWDDHHWSVALAFEFNDHFLVFISLNNLFQPIFYWSIEPLSFEATVPDLFLAYPLFLPMVSSDLNKILNSTKLEEHLAINVIHDMKSFLGAGVYTSLEVFAMAGVSPFLSAAEVFKNLSQTA</sequence>
<gene>
    <name evidence="1" type="ORF">F5876DRAFT_71149</name>
</gene>
<dbReference type="EMBL" id="MU796721">
    <property type="protein sequence ID" value="KAJ3803813.1"/>
    <property type="molecule type" value="Genomic_DNA"/>
</dbReference>
<dbReference type="Proteomes" id="UP001163835">
    <property type="component" value="Unassembled WGS sequence"/>
</dbReference>
<accession>A0ACC1TGS1</accession>
<proteinExistence type="predicted"/>
<keyword evidence="2" id="KW-1185">Reference proteome</keyword>
<reference evidence="1" key="1">
    <citation type="submission" date="2022-09" db="EMBL/GenBank/DDBJ databases">
        <title>A Global Phylogenomic Analysis of the Shiitake Genus Lentinula.</title>
        <authorList>
            <consortium name="DOE Joint Genome Institute"/>
            <person name="Sierra-Patev S."/>
            <person name="Min B."/>
            <person name="Naranjo-Ortiz M."/>
            <person name="Looney B."/>
            <person name="Konkel Z."/>
            <person name="Slot J.C."/>
            <person name="Sakamoto Y."/>
            <person name="Steenwyk J.L."/>
            <person name="Rokas A."/>
            <person name="Carro J."/>
            <person name="Camarero S."/>
            <person name="Ferreira P."/>
            <person name="Molpeceres G."/>
            <person name="Ruiz-Duenas F.J."/>
            <person name="Serrano A."/>
            <person name="Henrissat B."/>
            <person name="Drula E."/>
            <person name="Hughes K.W."/>
            <person name="Mata J.L."/>
            <person name="Ishikawa N.K."/>
            <person name="Vargas-Isla R."/>
            <person name="Ushijima S."/>
            <person name="Smith C.A."/>
            <person name="Ahrendt S."/>
            <person name="Andreopoulos W."/>
            <person name="He G."/>
            <person name="Labutti K."/>
            <person name="Lipzen A."/>
            <person name="Ng V."/>
            <person name="Riley R."/>
            <person name="Sandor L."/>
            <person name="Barry K."/>
            <person name="Martinez A.T."/>
            <person name="Xiao Y."/>
            <person name="Gibbons J.G."/>
            <person name="Terashima K."/>
            <person name="Grigoriev I.V."/>
            <person name="Hibbett D.S."/>
        </authorList>
    </citation>
    <scope>NUCLEOTIDE SEQUENCE</scope>
    <source>
        <strain evidence="1">TMI1499</strain>
    </source>
</reference>
<evidence type="ECO:0000313" key="2">
    <source>
        <dbReference type="Proteomes" id="UP001163835"/>
    </source>
</evidence>
<evidence type="ECO:0000313" key="1">
    <source>
        <dbReference type="EMBL" id="KAJ3803813.1"/>
    </source>
</evidence>
<organism evidence="1 2">
    <name type="scientific">Lentinula aff. lateritia</name>
    <dbReference type="NCBI Taxonomy" id="2804960"/>
    <lineage>
        <taxon>Eukaryota</taxon>
        <taxon>Fungi</taxon>
        <taxon>Dikarya</taxon>
        <taxon>Basidiomycota</taxon>
        <taxon>Agaricomycotina</taxon>
        <taxon>Agaricomycetes</taxon>
        <taxon>Agaricomycetidae</taxon>
        <taxon>Agaricales</taxon>
        <taxon>Marasmiineae</taxon>
        <taxon>Omphalotaceae</taxon>
        <taxon>Lentinula</taxon>
    </lineage>
</organism>
<name>A0ACC1TGS1_9AGAR</name>
<comment type="caution">
    <text evidence="1">The sequence shown here is derived from an EMBL/GenBank/DDBJ whole genome shotgun (WGS) entry which is preliminary data.</text>
</comment>